<keyword evidence="5" id="KW-0482">Metalloprotease</keyword>
<evidence type="ECO:0000313" key="9">
    <source>
        <dbReference type="Proteomes" id="UP000315082"/>
    </source>
</evidence>
<evidence type="ECO:0000313" key="8">
    <source>
        <dbReference type="EMBL" id="QDV69322.1"/>
    </source>
</evidence>
<dbReference type="GO" id="GO:0006508">
    <property type="term" value="P:proteolysis"/>
    <property type="evidence" value="ECO:0007669"/>
    <property type="project" value="UniProtKB-KW"/>
</dbReference>
<dbReference type="KEGG" id="rcf:Poly24_30370"/>
<keyword evidence="1" id="KW-0645">Protease</keyword>
<dbReference type="InterPro" id="IPR025657">
    <property type="entry name" value="RadC_JAB"/>
</dbReference>
<comment type="similarity">
    <text evidence="6">Belongs to the UPF0758 family.</text>
</comment>
<keyword evidence="3" id="KW-0378">Hydrolase</keyword>
<evidence type="ECO:0000256" key="2">
    <source>
        <dbReference type="ARBA" id="ARBA00022723"/>
    </source>
</evidence>
<dbReference type="NCBIfam" id="NF000642">
    <property type="entry name" value="PRK00024.1"/>
    <property type="match status" value="1"/>
</dbReference>
<keyword evidence="2" id="KW-0479">Metal-binding</keyword>
<protein>
    <recommendedName>
        <fullName evidence="7">MPN domain-containing protein</fullName>
    </recommendedName>
</protein>
<accession>A0A518JUV1</accession>
<dbReference type="RefSeq" id="WP_145096617.1">
    <property type="nucleotide sequence ID" value="NZ_CP036348.1"/>
</dbReference>
<dbReference type="Proteomes" id="UP000315082">
    <property type="component" value="Chromosome"/>
</dbReference>
<sequence>MTIPKQRSDSTTRRYQRYLPVIERVSAHDAFPIAAVHRACDPEKRGFVTRVVNELVGQGWLLREATATDQTLYRWNTGLGEFSAAKWLDEKLFGNQIKLAPQQDRPRERLLAQGAENLRTAELFAILVRSGRPGESAMMAGERLANEFAEKLDRLPTAGRGELKSISPAVEKTAYCQIMAGIELGRRIAAMSEAPATTKICSTAEAAAFCRRHFARLVSDMRREEFHIVTLDTKNQVIDTHCITVGTLDASLVHPREVFRAAIKDAAQSIVLVHNHPSGDPSPSPEDFAVTRRLESAGETIGISVLDHIVLGRQGHVSIRQGAG</sequence>
<dbReference type="InterPro" id="IPR020891">
    <property type="entry name" value="UPF0758_CS"/>
</dbReference>
<evidence type="ECO:0000256" key="1">
    <source>
        <dbReference type="ARBA" id="ARBA00022670"/>
    </source>
</evidence>
<gene>
    <name evidence="8" type="ORF">Poly24_30370</name>
</gene>
<dbReference type="InterPro" id="IPR037518">
    <property type="entry name" value="MPN"/>
</dbReference>
<keyword evidence="4" id="KW-0862">Zinc</keyword>
<dbReference type="PROSITE" id="PS50249">
    <property type="entry name" value="MPN"/>
    <property type="match status" value="1"/>
</dbReference>
<dbReference type="Pfam" id="PF04002">
    <property type="entry name" value="RadC"/>
    <property type="match status" value="1"/>
</dbReference>
<dbReference type="CDD" id="cd08071">
    <property type="entry name" value="MPN_DUF2466"/>
    <property type="match status" value="1"/>
</dbReference>
<dbReference type="AlphaFoldDB" id="A0A518JUV1"/>
<name>A0A518JUV1_9BACT</name>
<dbReference type="OrthoDB" id="9804482at2"/>
<evidence type="ECO:0000256" key="3">
    <source>
        <dbReference type="ARBA" id="ARBA00022801"/>
    </source>
</evidence>
<dbReference type="Pfam" id="PF20582">
    <property type="entry name" value="UPF0758_N"/>
    <property type="match status" value="1"/>
</dbReference>
<dbReference type="PANTHER" id="PTHR30471:SF3">
    <property type="entry name" value="UPF0758 PROTEIN YEES-RELATED"/>
    <property type="match status" value="1"/>
</dbReference>
<feature type="domain" description="MPN" evidence="7">
    <location>
        <begin position="200"/>
        <end position="324"/>
    </location>
</feature>
<reference evidence="8 9" key="1">
    <citation type="submission" date="2019-02" db="EMBL/GenBank/DDBJ databases">
        <title>Deep-cultivation of Planctomycetes and their phenomic and genomic characterization uncovers novel biology.</title>
        <authorList>
            <person name="Wiegand S."/>
            <person name="Jogler M."/>
            <person name="Boedeker C."/>
            <person name="Pinto D."/>
            <person name="Vollmers J."/>
            <person name="Rivas-Marin E."/>
            <person name="Kohn T."/>
            <person name="Peeters S.H."/>
            <person name="Heuer A."/>
            <person name="Rast P."/>
            <person name="Oberbeckmann S."/>
            <person name="Bunk B."/>
            <person name="Jeske O."/>
            <person name="Meyerdierks A."/>
            <person name="Storesund J.E."/>
            <person name="Kallscheuer N."/>
            <person name="Luecker S."/>
            <person name="Lage O.M."/>
            <person name="Pohl T."/>
            <person name="Merkel B.J."/>
            <person name="Hornburger P."/>
            <person name="Mueller R.-W."/>
            <person name="Bruemmer F."/>
            <person name="Labrenz M."/>
            <person name="Spormann A.M."/>
            <person name="Op den Camp H."/>
            <person name="Overmann J."/>
            <person name="Amann R."/>
            <person name="Jetten M.S.M."/>
            <person name="Mascher T."/>
            <person name="Medema M.H."/>
            <person name="Devos D.P."/>
            <person name="Kaster A.-K."/>
            <person name="Ovreas L."/>
            <person name="Rohde M."/>
            <person name="Galperin M.Y."/>
            <person name="Jogler C."/>
        </authorList>
    </citation>
    <scope>NUCLEOTIDE SEQUENCE [LARGE SCALE GENOMIC DNA]</scope>
    <source>
        <strain evidence="8 9">Poly24</strain>
    </source>
</reference>
<evidence type="ECO:0000259" key="7">
    <source>
        <dbReference type="PROSITE" id="PS50249"/>
    </source>
</evidence>
<dbReference type="PROSITE" id="PS01302">
    <property type="entry name" value="UPF0758"/>
    <property type="match status" value="1"/>
</dbReference>
<keyword evidence="9" id="KW-1185">Reference proteome</keyword>
<evidence type="ECO:0000256" key="6">
    <source>
        <dbReference type="RuleBase" id="RU003797"/>
    </source>
</evidence>
<dbReference type="EMBL" id="CP036348">
    <property type="protein sequence ID" value="QDV69322.1"/>
    <property type="molecule type" value="Genomic_DNA"/>
</dbReference>
<dbReference type="GO" id="GO:0046872">
    <property type="term" value="F:metal ion binding"/>
    <property type="evidence" value="ECO:0007669"/>
    <property type="project" value="UniProtKB-KW"/>
</dbReference>
<evidence type="ECO:0000256" key="5">
    <source>
        <dbReference type="ARBA" id="ARBA00023049"/>
    </source>
</evidence>
<dbReference type="NCBIfam" id="TIGR00608">
    <property type="entry name" value="radc"/>
    <property type="match status" value="1"/>
</dbReference>
<proteinExistence type="inferred from homology"/>
<dbReference type="Gene3D" id="3.40.140.10">
    <property type="entry name" value="Cytidine Deaminase, domain 2"/>
    <property type="match status" value="1"/>
</dbReference>
<dbReference type="PANTHER" id="PTHR30471">
    <property type="entry name" value="DNA REPAIR PROTEIN RADC"/>
    <property type="match status" value="1"/>
</dbReference>
<dbReference type="InterPro" id="IPR046778">
    <property type="entry name" value="UPF0758_N"/>
</dbReference>
<evidence type="ECO:0000256" key="4">
    <source>
        <dbReference type="ARBA" id="ARBA00022833"/>
    </source>
</evidence>
<organism evidence="8 9">
    <name type="scientific">Rosistilla carotiformis</name>
    <dbReference type="NCBI Taxonomy" id="2528017"/>
    <lineage>
        <taxon>Bacteria</taxon>
        <taxon>Pseudomonadati</taxon>
        <taxon>Planctomycetota</taxon>
        <taxon>Planctomycetia</taxon>
        <taxon>Pirellulales</taxon>
        <taxon>Pirellulaceae</taxon>
        <taxon>Rosistilla</taxon>
    </lineage>
</organism>
<dbReference type="InterPro" id="IPR001405">
    <property type="entry name" value="UPF0758"/>
</dbReference>
<dbReference type="GO" id="GO:0008237">
    <property type="term" value="F:metallopeptidase activity"/>
    <property type="evidence" value="ECO:0007669"/>
    <property type="project" value="UniProtKB-KW"/>
</dbReference>